<protein>
    <recommendedName>
        <fullName evidence="3">PqqD family protein</fullName>
    </recommendedName>
</protein>
<reference evidence="1 2" key="1">
    <citation type="journal article" date="2015" name="Int. J. Syst. Evol. Microbiol.">
        <title>Thermococcus eurythermalis sp. nov., a conditional piezophilic hyperthermophilic archaeon with a wide temperature range isolated from an oil-immersed chimney in the Guaymas Basin.</title>
        <authorList>
            <person name="Zhao W."/>
            <person name="Zeng X."/>
            <person name="Xiao X."/>
        </authorList>
    </citation>
    <scope>NUCLEOTIDE SEQUENCE [LARGE SCALE GENOMIC DNA]</scope>
    <source>
        <strain evidence="1 2">A501</strain>
    </source>
</reference>
<dbReference type="KEGG" id="teu:TEU_02960"/>
<sequence>MNVSKFKLKEFCIITEDNFLVNLSTGRVYELNTTARDFISLLQEGRDFEQACQEISRKYSIPLEQVRKDFLEFVNQLRELEIIDL</sequence>
<dbReference type="Proteomes" id="UP000029980">
    <property type="component" value="Chromosome"/>
</dbReference>
<dbReference type="RefSeq" id="WP_050002366.1">
    <property type="nucleotide sequence ID" value="NZ_CP008887.1"/>
</dbReference>
<evidence type="ECO:0000313" key="1">
    <source>
        <dbReference type="EMBL" id="AIU69385.1"/>
    </source>
</evidence>
<dbReference type="HOGENOM" id="CLU_2505126_0_0_2"/>
<gene>
    <name evidence="1" type="ORF">TEU_02960</name>
</gene>
<dbReference type="GeneID" id="25152393"/>
<keyword evidence="2" id="KW-1185">Reference proteome</keyword>
<proteinExistence type="predicted"/>
<organism evidence="1 2">
    <name type="scientific">Thermococcus eurythermalis</name>
    <dbReference type="NCBI Taxonomy" id="1505907"/>
    <lineage>
        <taxon>Archaea</taxon>
        <taxon>Methanobacteriati</taxon>
        <taxon>Methanobacteriota</taxon>
        <taxon>Thermococci</taxon>
        <taxon>Thermococcales</taxon>
        <taxon>Thermococcaceae</taxon>
        <taxon>Thermococcus</taxon>
    </lineage>
</organism>
<evidence type="ECO:0000313" key="2">
    <source>
        <dbReference type="Proteomes" id="UP000029980"/>
    </source>
</evidence>
<dbReference type="AlphaFoldDB" id="A0A097QSC0"/>
<dbReference type="Gene3D" id="1.10.10.1150">
    <property type="entry name" value="Coenzyme PQQ synthesis protein D (PqqD)"/>
    <property type="match status" value="1"/>
</dbReference>
<dbReference type="EMBL" id="CP008887">
    <property type="protein sequence ID" value="AIU69385.1"/>
    <property type="molecule type" value="Genomic_DNA"/>
</dbReference>
<name>A0A097QSC0_9EURY</name>
<dbReference type="InterPro" id="IPR008792">
    <property type="entry name" value="PQQD"/>
</dbReference>
<evidence type="ECO:0008006" key="3">
    <source>
        <dbReference type="Google" id="ProtNLM"/>
    </source>
</evidence>
<accession>A0A097QSC0</accession>
<dbReference type="InterPro" id="IPR041881">
    <property type="entry name" value="PqqD_sf"/>
</dbReference>
<dbReference type="Pfam" id="PF05402">
    <property type="entry name" value="PqqD"/>
    <property type="match status" value="1"/>
</dbReference>
<dbReference type="STRING" id="1505907.TEU_02960"/>